<dbReference type="PROSITE" id="PS51257">
    <property type="entry name" value="PROKAR_LIPOPROTEIN"/>
    <property type="match status" value="1"/>
</dbReference>
<dbReference type="PANTHER" id="PTHR30582:SF2">
    <property type="entry name" value="L,D-TRANSPEPTIDASE YCIB-RELATED"/>
    <property type="match status" value="1"/>
</dbReference>
<reference evidence="16" key="1">
    <citation type="journal article" date="2014" name="Int. J. Syst. Evol. Microbiol.">
        <title>Complete genome sequence of Corynebacterium casei LMG S-19264T (=DSM 44701T), isolated from a smear-ripened cheese.</title>
        <authorList>
            <consortium name="US DOE Joint Genome Institute (JGI-PGF)"/>
            <person name="Walter F."/>
            <person name="Albersmeier A."/>
            <person name="Kalinowski J."/>
            <person name="Ruckert C."/>
        </authorList>
    </citation>
    <scope>NUCLEOTIDE SEQUENCE</scope>
    <source>
        <strain evidence="16">JCM 4059</strain>
    </source>
</reference>
<dbReference type="FunFam" id="2.40.440.10:FF:000005">
    <property type="entry name" value="L,D-transpeptidase 2"/>
    <property type="match status" value="1"/>
</dbReference>
<protein>
    <submittedName>
        <fullName evidence="16">Lipoprotein</fullName>
    </submittedName>
</protein>
<dbReference type="Gene3D" id="2.60.40.3780">
    <property type="match status" value="1"/>
</dbReference>
<comment type="pathway">
    <text evidence="12">Glycan biosynthesis.</text>
</comment>
<evidence type="ECO:0000256" key="9">
    <source>
        <dbReference type="ARBA" id="ARBA00023288"/>
    </source>
</evidence>
<evidence type="ECO:0000256" key="12">
    <source>
        <dbReference type="ARBA" id="ARBA00060592"/>
    </source>
</evidence>
<evidence type="ECO:0000256" key="11">
    <source>
        <dbReference type="ARBA" id="ARBA00023316"/>
    </source>
</evidence>
<feature type="active site" description="Proton donor/acceptor" evidence="13">
    <location>
        <position position="325"/>
    </location>
</feature>
<evidence type="ECO:0000313" key="17">
    <source>
        <dbReference type="Proteomes" id="UP000638313"/>
    </source>
</evidence>
<dbReference type="CDD" id="cd13432">
    <property type="entry name" value="LDT_IgD_like_2"/>
    <property type="match status" value="1"/>
</dbReference>
<keyword evidence="2" id="KW-1003">Cell membrane</keyword>
<dbReference type="Pfam" id="PF17964">
    <property type="entry name" value="Big_10"/>
    <property type="match status" value="1"/>
</dbReference>
<dbReference type="PANTHER" id="PTHR30582">
    <property type="entry name" value="L,D-TRANSPEPTIDASE"/>
    <property type="match status" value="1"/>
</dbReference>
<reference evidence="16" key="2">
    <citation type="submission" date="2020-09" db="EMBL/GenBank/DDBJ databases">
        <authorList>
            <person name="Sun Q."/>
            <person name="Ohkuma M."/>
        </authorList>
    </citation>
    <scope>NUCLEOTIDE SEQUENCE</scope>
    <source>
        <strain evidence="16">JCM 4059</strain>
    </source>
</reference>
<keyword evidence="6 13" id="KW-0573">Peptidoglycan synthesis</keyword>
<organism evidence="16 17">
    <name type="scientific">Streptomyces mashuensis</name>
    <dbReference type="NCBI Taxonomy" id="33904"/>
    <lineage>
        <taxon>Bacteria</taxon>
        <taxon>Bacillati</taxon>
        <taxon>Actinomycetota</taxon>
        <taxon>Actinomycetes</taxon>
        <taxon>Kitasatosporales</taxon>
        <taxon>Streptomycetaceae</taxon>
        <taxon>Streptomyces</taxon>
    </lineage>
</organism>
<dbReference type="InterPro" id="IPR005490">
    <property type="entry name" value="LD_TPept_cat_dom"/>
</dbReference>
<evidence type="ECO:0000256" key="14">
    <source>
        <dbReference type="SAM" id="SignalP"/>
    </source>
</evidence>
<dbReference type="CDD" id="cd16913">
    <property type="entry name" value="YkuD_like"/>
    <property type="match status" value="1"/>
</dbReference>
<gene>
    <name evidence="16" type="ORF">GCM10010218_34650</name>
</gene>
<sequence length="423" mass="45031">MTPVLPRALRRLALLVSLAALAGCTHVAAPDRPATALMDDARPASDLIQVVPRDRARGVPADGRLEVRSSRGVLERVRVSEYRADGIRRTVSGRIQSGGHTWRPAGGRLDLAAHYTVDAVARDGSGRRTVRHTGFSTYVPEHRFIGSFSPEAGSTVGTGMIVSFGFSRPVADRAAVERAIRVTAQPAQRVAAHWFGPTRLDFRPRTYWLPGTVVTMDLRLRDVRSAPGVYGLQRKTVRFTVGRSQVSTVDAARHTMTVVRDGRPVATVPITAGRPGSETYGGKLVISEKFPMTRMNGDTVGFGGEYDISDVPHAMRLTASGTFLHGNYWAEPDVFGTRNTSHGCIGLPDVRGGGETTPAGRFYASSLLGDVVEVVGSGEPAPAPDNGLSGWNLTWEQWLAGSALRGAGGGPAGASGHLPGGRV</sequence>
<comment type="caution">
    <text evidence="16">The sequence shown here is derived from an EMBL/GenBank/DDBJ whole genome shotgun (WGS) entry which is preliminary data.</text>
</comment>
<evidence type="ECO:0000256" key="1">
    <source>
        <dbReference type="ARBA" id="ARBA00004752"/>
    </source>
</evidence>
<feature type="signal peptide" evidence="14">
    <location>
        <begin position="1"/>
        <end position="22"/>
    </location>
</feature>
<dbReference type="Proteomes" id="UP000638313">
    <property type="component" value="Unassembled WGS sequence"/>
</dbReference>
<feature type="chain" id="PRO_5039095598" evidence="14">
    <location>
        <begin position="23"/>
        <end position="423"/>
    </location>
</feature>
<dbReference type="GO" id="GO:0005576">
    <property type="term" value="C:extracellular region"/>
    <property type="evidence" value="ECO:0007669"/>
    <property type="project" value="TreeGrafter"/>
</dbReference>
<evidence type="ECO:0000313" key="16">
    <source>
        <dbReference type="EMBL" id="GHF50200.1"/>
    </source>
</evidence>
<dbReference type="PROSITE" id="PS52029">
    <property type="entry name" value="LD_TPASE"/>
    <property type="match status" value="1"/>
</dbReference>
<evidence type="ECO:0000256" key="6">
    <source>
        <dbReference type="ARBA" id="ARBA00022984"/>
    </source>
</evidence>
<keyword evidence="4 14" id="KW-0732">Signal</keyword>
<dbReference type="GO" id="GO:0018104">
    <property type="term" value="P:peptidoglycan-protein cross-linking"/>
    <property type="evidence" value="ECO:0007669"/>
    <property type="project" value="TreeGrafter"/>
</dbReference>
<dbReference type="Gene3D" id="2.40.440.10">
    <property type="entry name" value="L,D-transpeptidase catalytic domain-like"/>
    <property type="match status" value="1"/>
</dbReference>
<evidence type="ECO:0000256" key="5">
    <source>
        <dbReference type="ARBA" id="ARBA00022960"/>
    </source>
</evidence>
<evidence type="ECO:0000256" key="7">
    <source>
        <dbReference type="ARBA" id="ARBA00023136"/>
    </source>
</evidence>
<dbReference type="SUPFAM" id="SSF141523">
    <property type="entry name" value="L,D-transpeptidase catalytic domain-like"/>
    <property type="match status" value="1"/>
</dbReference>
<feature type="active site" description="Nucleophile" evidence="13">
    <location>
        <position position="344"/>
    </location>
</feature>
<evidence type="ECO:0000256" key="13">
    <source>
        <dbReference type="PROSITE-ProRule" id="PRU01373"/>
    </source>
</evidence>
<dbReference type="GO" id="GO:0071972">
    <property type="term" value="F:peptidoglycan L,D-transpeptidase activity"/>
    <property type="evidence" value="ECO:0007669"/>
    <property type="project" value="TreeGrafter"/>
</dbReference>
<dbReference type="InterPro" id="IPR038063">
    <property type="entry name" value="Transpep_catalytic_dom"/>
</dbReference>
<dbReference type="InterPro" id="IPR050979">
    <property type="entry name" value="LD-transpeptidase"/>
</dbReference>
<evidence type="ECO:0000256" key="10">
    <source>
        <dbReference type="ARBA" id="ARBA00023315"/>
    </source>
</evidence>
<keyword evidence="7" id="KW-0472">Membrane</keyword>
<evidence type="ECO:0000256" key="2">
    <source>
        <dbReference type="ARBA" id="ARBA00022475"/>
    </source>
</evidence>
<keyword evidence="10" id="KW-0012">Acyltransferase</keyword>
<dbReference type="InterPro" id="IPR041280">
    <property type="entry name" value="Big_10"/>
</dbReference>
<feature type="domain" description="L,D-TPase catalytic" evidence="15">
    <location>
        <begin position="245"/>
        <end position="375"/>
    </location>
</feature>
<comment type="pathway">
    <text evidence="1 13">Cell wall biogenesis; peptidoglycan biosynthesis.</text>
</comment>
<keyword evidence="17" id="KW-1185">Reference proteome</keyword>
<dbReference type="GO" id="GO:0071555">
    <property type="term" value="P:cell wall organization"/>
    <property type="evidence" value="ECO:0007669"/>
    <property type="project" value="UniProtKB-UniRule"/>
</dbReference>
<dbReference type="GO" id="GO:0008360">
    <property type="term" value="P:regulation of cell shape"/>
    <property type="evidence" value="ECO:0007669"/>
    <property type="project" value="UniProtKB-UniRule"/>
</dbReference>
<keyword evidence="9 16" id="KW-0449">Lipoprotein</keyword>
<keyword evidence="5 13" id="KW-0133">Cell shape</keyword>
<dbReference type="GO" id="GO:0016746">
    <property type="term" value="F:acyltransferase activity"/>
    <property type="evidence" value="ECO:0007669"/>
    <property type="project" value="UniProtKB-KW"/>
</dbReference>
<dbReference type="Pfam" id="PF03734">
    <property type="entry name" value="YkuD"/>
    <property type="match status" value="1"/>
</dbReference>
<dbReference type="Gene3D" id="2.60.40.3710">
    <property type="match status" value="1"/>
</dbReference>
<dbReference type="AlphaFoldDB" id="A0A919B3P8"/>
<accession>A0A919B3P8</accession>
<evidence type="ECO:0000256" key="8">
    <source>
        <dbReference type="ARBA" id="ARBA00023139"/>
    </source>
</evidence>
<evidence type="ECO:0000256" key="4">
    <source>
        <dbReference type="ARBA" id="ARBA00022729"/>
    </source>
</evidence>
<evidence type="ECO:0000256" key="3">
    <source>
        <dbReference type="ARBA" id="ARBA00022679"/>
    </source>
</evidence>
<dbReference type="RefSeq" id="WP_229891106.1">
    <property type="nucleotide sequence ID" value="NZ_BNBD01000006.1"/>
</dbReference>
<evidence type="ECO:0000259" key="15">
    <source>
        <dbReference type="PROSITE" id="PS52029"/>
    </source>
</evidence>
<dbReference type="EMBL" id="BNBD01000006">
    <property type="protein sequence ID" value="GHF50200.1"/>
    <property type="molecule type" value="Genomic_DNA"/>
</dbReference>
<keyword evidence="8" id="KW-0564">Palmitate</keyword>
<name>A0A919B3P8_9ACTN</name>
<proteinExistence type="predicted"/>
<keyword evidence="3" id="KW-0808">Transferase</keyword>
<keyword evidence="11 13" id="KW-0961">Cell wall biogenesis/degradation</keyword>